<feature type="domain" description="Threonine/Serine exporter ThrE" evidence="9">
    <location>
        <begin position="12"/>
        <end position="145"/>
    </location>
</feature>
<organism evidence="10 11">
    <name type="scientific">Filimonas effusa</name>
    <dbReference type="NCBI Taxonomy" id="2508721"/>
    <lineage>
        <taxon>Bacteria</taxon>
        <taxon>Pseudomonadati</taxon>
        <taxon>Bacteroidota</taxon>
        <taxon>Chitinophagia</taxon>
        <taxon>Chitinophagales</taxon>
        <taxon>Chitinophagaceae</taxon>
        <taxon>Filimonas</taxon>
    </lineage>
</organism>
<sequence length="166" mass="18091">MDAVILLEKCLWFGLAATGFAILFNVPSRTLLPVFILGAVGGITKVILIDYFHINIIIATFCGSSIIGILSIPFAHKRHAPPPTFAIPAIIPMVPGVLAYKMMQGLIYIASGDANPALISETVTHGLKVMFILMSLAAGVELPMLITRKQSAKELRFKKTYKKEEH</sequence>
<evidence type="ECO:0000256" key="6">
    <source>
        <dbReference type="ARBA" id="ARBA00023136"/>
    </source>
</evidence>
<dbReference type="RefSeq" id="WP_129001540.1">
    <property type="nucleotide sequence ID" value="NZ_SDHZ01000001.1"/>
</dbReference>
<dbReference type="OrthoDB" id="9810047at2"/>
<comment type="caution">
    <text evidence="10">The sequence shown here is derived from an EMBL/GenBank/DDBJ whole genome shotgun (WGS) entry which is preliminary data.</text>
</comment>
<keyword evidence="4 8" id="KW-0812">Transmembrane</keyword>
<dbReference type="InterPro" id="IPR024528">
    <property type="entry name" value="ThrE_2"/>
</dbReference>
<accession>A0A4Q1DA59</accession>
<evidence type="ECO:0000256" key="7">
    <source>
        <dbReference type="ARBA" id="ARBA00034125"/>
    </source>
</evidence>
<keyword evidence="11" id="KW-1185">Reference proteome</keyword>
<dbReference type="PANTHER" id="PTHR34390:SF1">
    <property type="entry name" value="SUCCINATE TRANSPORTER SUBUNIT YJJB-RELATED"/>
    <property type="match status" value="1"/>
</dbReference>
<feature type="transmembrane region" description="Helical" evidence="8">
    <location>
        <begin position="31"/>
        <end position="48"/>
    </location>
</feature>
<dbReference type="PANTHER" id="PTHR34390">
    <property type="entry name" value="UPF0442 PROTEIN YJJB-RELATED"/>
    <property type="match status" value="1"/>
</dbReference>
<gene>
    <name evidence="10" type="ORF">ESB13_02960</name>
</gene>
<reference evidence="10 11" key="1">
    <citation type="submission" date="2019-01" db="EMBL/GenBank/DDBJ databases">
        <title>Filimonas sp. strain TTM-71.</title>
        <authorList>
            <person name="Chen W.-M."/>
        </authorList>
    </citation>
    <scope>NUCLEOTIDE SEQUENCE [LARGE SCALE GENOMIC DNA]</scope>
    <source>
        <strain evidence="10 11">TTM-71</strain>
    </source>
</reference>
<dbReference type="EMBL" id="SDHZ01000001">
    <property type="protein sequence ID" value="RXK85788.1"/>
    <property type="molecule type" value="Genomic_DNA"/>
</dbReference>
<evidence type="ECO:0000256" key="3">
    <source>
        <dbReference type="ARBA" id="ARBA00022519"/>
    </source>
</evidence>
<comment type="subcellular location">
    <subcellularLocation>
        <location evidence="1">Cell membrane</location>
        <topology evidence="1">Multi-pass membrane protein</topology>
    </subcellularLocation>
</comment>
<dbReference type="Proteomes" id="UP000290545">
    <property type="component" value="Unassembled WGS sequence"/>
</dbReference>
<evidence type="ECO:0000313" key="11">
    <source>
        <dbReference type="Proteomes" id="UP000290545"/>
    </source>
</evidence>
<comment type="similarity">
    <text evidence="7">Belongs to the ThrE exporter (TC 2.A.79) family.</text>
</comment>
<dbReference type="Pfam" id="PF12821">
    <property type="entry name" value="ThrE_2"/>
    <property type="match status" value="1"/>
</dbReference>
<evidence type="ECO:0000256" key="4">
    <source>
        <dbReference type="ARBA" id="ARBA00022692"/>
    </source>
</evidence>
<dbReference type="GO" id="GO:0015744">
    <property type="term" value="P:succinate transport"/>
    <property type="evidence" value="ECO:0007669"/>
    <property type="project" value="TreeGrafter"/>
</dbReference>
<keyword evidence="3" id="KW-0997">Cell inner membrane</keyword>
<evidence type="ECO:0000259" key="9">
    <source>
        <dbReference type="Pfam" id="PF12821"/>
    </source>
</evidence>
<name>A0A4Q1DA59_9BACT</name>
<evidence type="ECO:0000313" key="10">
    <source>
        <dbReference type="EMBL" id="RXK85788.1"/>
    </source>
</evidence>
<evidence type="ECO:0000256" key="5">
    <source>
        <dbReference type="ARBA" id="ARBA00022989"/>
    </source>
</evidence>
<feature type="transmembrane region" description="Helical" evidence="8">
    <location>
        <begin position="87"/>
        <end position="109"/>
    </location>
</feature>
<evidence type="ECO:0000256" key="1">
    <source>
        <dbReference type="ARBA" id="ARBA00004651"/>
    </source>
</evidence>
<evidence type="ECO:0000256" key="2">
    <source>
        <dbReference type="ARBA" id="ARBA00022475"/>
    </source>
</evidence>
<feature type="transmembrane region" description="Helical" evidence="8">
    <location>
        <begin position="54"/>
        <end position="75"/>
    </location>
</feature>
<feature type="transmembrane region" description="Helical" evidence="8">
    <location>
        <begin position="6"/>
        <end position="24"/>
    </location>
</feature>
<dbReference type="InterPro" id="IPR050539">
    <property type="entry name" value="ThrE_Dicarb/AminoAcid_Exp"/>
</dbReference>
<evidence type="ECO:0000256" key="8">
    <source>
        <dbReference type="SAM" id="Phobius"/>
    </source>
</evidence>
<keyword evidence="2" id="KW-1003">Cell membrane</keyword>
<protein>
    <submittedName>
        <fullName evidence="10">Threonine/serine exporter</fullName>
    </submittedName>
</protein>
<dbReference type="AlphaFoldDB" id="A0A4Q1DA59"/>
<keyword evidence="6 8" id="KW-0472">Membrane</keyword>
<proteinExistence type="inferred from homology"/>
<dbReference type="GO" id="GO:0005886">
    <property type="term" value="C:plasma membrane"/>
    <property type="evidence" value="ECO:0007669"/>
    <property type="project" value="UniProtKB-SubCell"/>
</dbReference>
<feature type="transmembrane region" description="Helical" evidence="8">
    <location>
        <begin position="129"/>
        <end position="146"/>
    </location>
</feature>
<keyword evidence="5 8" id="KW-1133">Transmembrane helix</keyword>